<keyword evidence="11" id="KW-1185">Reference proteome</keyword>
<organism evidence="10 11">
    <name type="scientific">Reinekea forsetii</name>
    <dbReference type="NCBI Taxonomy" id="1336806"/>
    <lineage>
        <taxon>Bacteria</taxon>
        <taxon>Pseudomonadati</taxon>
        <taxon>Pseudomonadota</taxon>
        <taxon>Gammaproteobacteria</taxon>
        <taxon>Oceanospirillales</taxon>
        <taxon>Saccharospirillaceae</taxon>
        <taxon>Reinekea</taxon>
    </lineage>
</organism>
<evidence type="ECO:0000256" key="3">
    <source>
        <dbReference type="ARBA" id="ARBA00021539"/>
    </source>
</evidence>
<dbReference type="OrthoDB" id="9794345at2"/>
<evidence type="ECO:0000256" key="2">
    <source>
        <dbReference type="ARBA" id="ARBA00011084"/>
    </source>
</evidence>
<protein>
    <recommendedName>
        <fullName evidence="3">Type II secretion system protein J</fullName>
    </recommendedName>
</protein>
<dbReference type="PANTHER" id="PTHR39583:SF2">
    <property type="entry name" value="TYPE II SECRETION SYSTEM PROTEIN J"/>
    <property type="match status" value="1"/>
</dbReference>
<evidence type="ECO:0000256" key="7">
    <source>
        <dbReference type="ARBA" id="ARBA00022692"/>
    </source>
</evidence>
<dbReference type="Pfam" id="PF11612">
    <property type="entry name" value="T2SSJ"/>
    <property type="match status" value="1"/>
</dbReference>
<keyword evidence="4" id="KW-1003">Cell membrane</keyword>
<dbReference type="NCBIfam" id="TIGR02532">
    <property type="entry name" value="IV_pilin_GFxxxE"/>
    <property type="match status" value="1"/>
</dbReference>
<dbReference type="GO" id="GO:0005886">
    <property type="term" value="C:plasma membrane"/>
    <property type="evidence" value="ECO:0007669"/>
    <property type="project" value="UniProtKB-SubCell"/>
</dbReference>
<gene>
    <name evidence="10" type="ORF">REIFOR_01621</name>
</gene>
<evidence type="ECO:0000256" key="6">
    <source>
        <dbReference type="ARBA" id="ARBA00022519"/>
    </source>
</evidence>
<name>A0A2K8KVB2_9GAMM</name>
<evidence type="ECO:0000256" key="8">
    <source>
        <dbReference type="ARBA" id="ARBA00022989"/>
    </source>
</evidence>
<keyword evidence="5" id="KW-0488">Methylation</keyword>
<comment type="subcellular location">
    <subcellularLocation>
        <location evidence="1">Cell inner membrane</location>
        <topology evidence="1">Single-pass membrane protein</topology>
    </subcellularLocation>
</comment>
<dbReference type="InterPro" id="IPR012902">
    <property type="entry name" value="N_methyl_site"/>
</dbReference>
<keyword evidence="6" id="KW-0997">Cell inner membrane</keyword>
<dbReference type="InterPro" id="IPR045584">
    <property type="entry name" value="Pilin-like"/>
</dbReference>
<dbReference type="GO" id="GO:0015628">
    <property type="term" value="P:protein secretion by the type II secretion system"/>
    <property type="evidence" value="ECO:0007669"/>
    <property type="project" value="InterPro"/>
</dbReference>
<dbReference type="Gene3D" id="3.10.610.10">
    <property type="entry name" value="GSPII I/J protein-like"/>
    <property type="match status" value="1"/>
</dbReference>
<dbReference type="PROSITE" id="PS00409">
    <property type="entry name" value="PROKAR_NTER_METHYL"/>
    <property type="match status" value="1"/>
</dbReference>
<accession>A0A2K8KVB2</accession>
<comment type="similarity">
    <text evidence="2">Belongs to the GSP J family.</text>
</comment>
<dbReference type="PANTHER" id="PTHR39583">
    <property type="entry name" value="TYPE II SECRETION SYSTEM PROTEIN J-RELATED"/>
    <property type="match status" value="1"/>
</dbReference>
<dbReference type="InterPro" id="IPR010055">
    <property type="entry name" value="T2SS_protein-GspJ"/>
</dbReference>
<dbReference type="Pfam" id="PF07963">
    <property type="entry name" value="N_methyl"/>
    <property type="match status" value="1"/>
</dbReference>
<dbReference type="KEGG" id="rfo:REIFOR_01621"/>
<evidence type="ECO:0000313" key="10">
    <source>
        <dbReference type="EMBL" id="ATX76766.1"/>
    </source>
</evidence>
<dbReference type="RefSeq" id="WP_100257079.1">
    <property type="nucleotide sequence ID" value="NZ_CP011797.1"/>
</dbReference>
<evidence type="ECO:0000313" key="11">
    <source>
        <dbReference type="Proteomes" id="UP000229757"/>
    </source>
</evidence>
<dbReference type="InterPro" id="IPR051621">
    <property type="entry name" value="T2SS_protein_J"/>
</dbReference>
<dbReference type="Proteomes" id="UP000229757">
    <property type="component" value="Chromosome"/>
</dbReference>
<dbReference type="AlphaFoldDB" id="A0A2K8KVB2"/>
<sequence length="239" mass="26689">MKSFQGMNRVQGMTLIELLVALALSAVIAIGTFNLLRTSINTRDTLGAQAESTSQLSRAMRLLEQDFIQFSPQRPVKDAFGDFAPAMLMDADGLALTHNGWAWSPFIAYERSTEQRVVYRLAEPGSELCDLLEDDLINDQGGCLIRSYKAHLDDDGSLRWYHQRLLRPLKAIDWRFLTYDPETKSTEYQSEPPTSDPRTGLLLTRLIGVEISLTLGTGPIHQRLFAVPSLPPLDQGALP</sequence>
<evidence type="ECO:0000256" key="1">
    <source>
        <dbReference type="ARBA" id="ARBA00004377"/>
    </source>
</evidence>
<proteinExistence type="inferred from homology"/>
<reference evidence="10 11" key="1">
    <citation type="journal article" date="2017" name="Environ. Microbiol.">
        <title>Genomic and physiological analyses of 'Reinekea forsetii' reveal a versatile opportunistic lifestyle during spring algae blooms.</title>
        <authorList>
            <person name="Avci B."/>
            <person name="Hahnke R.L."/>
            <person name="Chafee M."/>
            <person name="Fischer T."/>
            <person name="Gruber-Vodicka H."/>
            <person name="Tegetmeyer H.E."/>
            <person name="Harder J."/>
            <person name="Fuchs B.M."/>
            <person name="Amann R.I."/>
            <person name="Teeling H."/>
        </authorList>
    </citation>
    <scope>NUCLEOTIDE SEQUENCE [LARGE SCALE GENOMIC DNA]</scope>
    <source>
        <strain evidence="10 11">Hel1_31_D35</strain>
    </source>
</reference>
<evidence type="ECO:0000256" key="9">
    <source>
        <dbReference type="ARBA" id="ARBA00023136"/>
    </source>
</evidence>
<dbReference type="SUPFAM" id="SSF54523">
    <property type="entry name" value="Pili subunits"/>
    <property type="match status" value="1"/>
</dbReference>
<keyword evidence="7" id="KW-0812">Transmembrane</keyword>
<keyword evidence="8" id="KW-1133">Transmembrane helix</keyword>
<keyword evidence="9" id="KW-0472">Membrane</keyword>
<dbReference type="GO" id="GO:0015627">
    <property type="term" value="C:type II protein secretion system complex"/>
    <property type="evidence" value="ECO:0007669"/>
    <property type="project" value="InterPro"/>
</dbReference>
<evidence type="ECO:0000256" key="4">
    <source>
        <dbReference type="ARBA" id="ARBA00022475"/>
    </source>
</evidence>
<dbReference type="EMBL" id="CP011797">
    <property type="protein sequence ID" value="ATX76766.1"/>
    <property type="molecule type" value="Genomic_DNA"/>
</dbReference>
<evidence type="ECO:0000256" key="5">
    <source>
        <dbReference type="ARBA" id="ARBA00022481"/>
    </source>
</evidence>